<dbReference type="Gene3D" id="2.40.160.220">
    <property type="match status" value="1"/>
</dbReference>
<accession>A0ABY3SU56</accession>
<keyword evidence="1" id="KW-0946">Virion</keyword>
<dbReference type="InterPro" id="IPR054457">
    <property type="entry name" value="PhiCb5_coat"/>
</dbReference>
<evidence type="ECO:0000313" key="2">
    <source>
        <dbReference type="Proteomes" id="UP001059147"/>
    </source>
</evidence>
<reference evidence="1 2" key="1">
    <citation type="journal article" date="2022" name="Nat. Microbiol.">
        <title>RNA viromes from terrestrial sites across China expand environmental viral diversity.</title>
        <authorList>
            <person name="Chiapello M."/>
            <person name="Rodriguez-Romero J."/>
            <person name="Ayllon M.A."/>
            <person name="Turina M."/>
        </authorList>
    </citation>
    <scope>NUCLEOTIDE SEQUENCE [LARGE SCALE GENOMIC DNA]</scope>
    <source>
        <strain evidence="1">251-k141_35394</strain>
    </source>
</reference>
<organism evidence="1 2">
    <name type="scientific">Leviviridae sp</name>
    <dbReference type="NCBI Taxonomy" id="2027243"/>
    <lineage>
        <taxon>Viruses</taxon>
        <taxon>Riboviria</taxon>
        <taxon>Orthornavirae</taxon>
        <taxon>Lenarviricota</taxon>
        <taxon>Leviviricetes</taxon>
        <taxon>Norzivirales</taxon>
        <taxon>Fiersviridae</taxon>
    </lineage>
</organism>
<dbReference type="Pfam" id="PF22387">
    <property type="entry name" value="PhiCb5_coat"/>
    <property type="match status" value="1"/>
</dbReference>
<evidence type="ECO:0000313" key="1">
    <source>
        <dbReference type="EMBL" id="UJQ85502.1"/>
    </source>
</evidence>
<name>A0ABY3SU56_9VIRU</name>
<dbReference type="EMBL" id="MZ679686">
    <property type="protein sequence ID" value="UJQ85502.1"/>
    <property type="molecule type" value="Genomic_RNA"/>
</dbReference>
<proteinExistence type="predicted"/>
<keyword evidence="2" id="KW-1185">Reference proteome</keyword>
<sequence>MFADPQTVTLDAPTGAKNLVKINQDGYSSEYLLKEATGEFRLKIRNSVNGTKREGTITTERHNVELTWKVYPTTSYPSGIIRKAYIVVENEVGDDPVLVNDLAESLIAWTSEANIVKLLAFES</sequence>
<protein>
    <submittedName>
        <fullName evidence="1">Coat protein</fullName>
    </submittedName>
</protein>
<keyword evidence="1" id="KW-0167">Capsid protein</keyword>
<dbReference type="GO" id="GO:0019028">
    <property type="term" value="C:viral capsid"/>
    <property type="evidence" value="ECO:0007669"/>
    <property type="project" value="UniProtKB-KW"/>
</dbReference>
<dbReference type="Proteomes" id="UP001059147">
    <property type="component" value="Segment"/>
</dbReference>